<dbReference type="EMBL" id="CP007142">
    <property type="protein sequence ID" value="AJQ95726.1"/>
    <property type="molecule type" value="Genomic_DNA"/>
</dbReference>
<dbReference type="HOGENOM" id="CLU_1136796_0_0_6"/>
<accession>A0A0C5VN46</accession>
<dbReference type="Proteomes" id="UP000032266">
    <property type="component" value="Chromosome"/>
</dbReference>
<dbReference type="STRING" id="1445510.YC6258_03690"/>
<organism evidence="1 2">
    <name type="scientific">Gynuella sunshinyii YC6258</name>
    <dbReference type="NCBI Taxonomy" id="1445510"/>
    <lineage>
        <taxon>Bacteria</taxon>
        <taxon>Pseudomonadati</taxon>
        <taxon>Pseudomonadota</taxon>
        <taxon>Gammaproteobacteria</taxon>
        <taxon>Oceanospirillales</taxon>
        <taxon>Saccharospirillaceae</taxon>
        <taxon>Gynuella</taxon>
    </lineage>
</organism>
<reference evidence="1 2" key="1">
    <citation type="submission" date="2014-01" db="EMBL/GenBank/DDBJ databases">
        <title>Full genme sequencing of cellulolytic bacterium Gynuella sunshinyii YC6258T gen. nov., sp. nov.</title>
        <authorList>
            <person name="Khan H."/>
            <person name="Chung E.J."/>
            <person name="Chung Y.R."/>
        </authorList>
    </citation>
    <scope>NUCLEOTIDE SEQUENCE [LARGE SCALE GENOMIC DNA]</scope>
    <source>
        <strain evidence="1 2">YC6258</strain>
    </source>
</reference>
<protein>
    <submittedName>
        <fullName evidence="1">Protein involved in biosynthesis of mitomycin antibiotics/polyketide fumonisin</fullName>
    </submittedName>
</protein>
<dbReference type="SUPFAM" id="SSF51197">
    <property type="entry name" value="Clavaminate synthase-like"/>
    <property type="match status" value="1"/>
</dbReference>
<proteinExistence type="predicted"/>
<dbReference type="KEGG" id="gsn:YC6258_03690"/>
<gene>
    <name evidence="1" type="ORF">YC6258_03690</name>
</gene>
<name>A0A0C5VN46_9GAMM</name>
<dbReference type="AlphaFoldDB" id="A0A0C5VN46"/>
<sequence length="244" mass="28210">MTAETVDRRELTDQAGPAPKCPWVLLNYDTSRFPFAYFLQRDVYKVPDLGKLHQYVIAHYRKHGVSRDLNSEDNLTLRELMQVLTPESNFFKLYHDFMLRVLVRWVGASLSYSETPKMRVHLPQTPSVSSSHHDIIVTKRIDQVNFWLPFNTVDDTATLWLESDYGACDYHPVRVEYGQVLIFDGGYLGHGTKFNTTETTRTSLDMRFSYKGSSTRADGVRLMNRIVDIAQEFQTEQVIESEVS</sequence>
<keyword evidence="2" id="KW-1185">Reference proteome</keyword>
<evidence type="ECO:0000313" key="2">
    <source>
        <dbReference type="Proteomes" id="UP000032266"/>
    </source>
</evidence>
<evidence type="ECO:0000313" key="1">
    <source>
        <dbReference type="EMBL" id="AJQ95726.1"/>
    </source>
</evidence>